<dbReference type="RefSeq" id="YP_010781625.1">
    <property type="nucleotide sequence ID" value="NC_075039.1"/>
</dbReference>
<organism evidence="1">
    <name type="scientific">Tupanvirus soda lake</name>
    <dbReference type="NCBI Taxonomy" id="2126985"/>
    <lineage>
        <taxon>Viruses</taxon>
        <taxon>Varidnaviria</taxon>
        <taxon>Bamfordvirae</taxon>
        <taxon>Nucleocytoviricota</taxon>
        <taxon>Megaviricetes</taxon>
        <taxon>Imitervirales</taxon>
        <taxon>Mimiviridae</taxon>
        <taxon>Megamimivirinae</taxon>
        <taxon>Tupanvirus</taxon>
        <taxon>Tupanvirus salinum</taxon>
    </lineage>
</organism>
<sequence>MSSYEEKYHKYKKMYLDLKNSQHGGFSKTNQIQDWLNDKFNFNTNDDEYANIISKLKNYCSQKMLDLNVDQVRDRIDNLYNNLGRKKLSELNIENIFENENLLQRIDWYKYQKVLYSELCNKIIPQLEKQRELQQKLVQRFRNAQISGAKIDINKYIDYAKNNNMLDRNVDDIIQSYSHKAEQLANYWKKESIDTKLLMSNTMPEVTPATGTGIKSKSGKECLTACEVQNDTLHGQHCRCTTAPYTFLFRKYDWDYCDDTACNLAKNTTSNKTIVT</sequence>
<name>A0A6N1NXT7_9VIRU</name>
<dbReference type="KEGG" id="vg:80518389"/>
<dbReference type="EMBL" id="KY523104">
    <property type="protein sequence ID" value="QKU34972.1"/>
    <property type="molecule type" value="Genomic_DNA"/>
</dbReference>
<protein>
    <submittedName>
        <fullName evidence="1">Putative orfan</fullName>
    </submittedName>
</protein>
<reference evidence="1" key="1">
    <citation type="submission" date="2017-01" db="EMBL/GenBank/DDBJ databases">
        <authorList>
            <person name="Assis F.L."/>
            <person name="Abrahao J.S."/>
            <person name="Silva L."/>
            <person name="Khalil J.B."/>
            <person name="Rodrigues R."/>
            <person name="Silva L.S."/>
            <person name="Arantes T."/>
            <person name="Boratto P."/>
            <person name="Andrade M."/>
            <person name="Kroon E.G."/>
            <person name="Ribeiro B."/>
            <person name="Bergier I."/>
            <person name="Seligmann H."/>
            <person name="Ghigo E."/>
            <person name="Colson P."/>
            <person name="Levasseur A."/>
            <person name="Raoult D."/>
            <person name="Scola B.L."/>
        </authorList>
    </citation>
    <scope>NUCLEOTIDE SEQUENCE</scope>
    <source>
        <strain evidence="1">Soda lake</strain>
    </source>
</reference>
<evidence type="ECO:0000313" key="1">
    <source>
        <dbReference type="EMBL" id="QKU34972.1"/>
    </source>
</evidence>
<proteinExistence type="predicted"/>
<reference evidence="1" key="2">
    <citation type="journal article" date="2018" name="Nat. Commun.">
        <title>Tailed giant Tupanvirus possesses the most complete translational apparatus of the known virosphere.</title>
        <authorList>
            <person name="Abrahao J."/>
            <person name="Silva L."/>
            <person name="Silva L.S."/>
            <person name="Khalil J.Y.B."/>
            <person name="Rodrigues R."/>
            <person name="Arantes T."/>
            <person name="Assis F."/>
            <person name="Boratto P."/>
            <person name="Andrade M."/>
            <person name="Kroon E.G."/>
            <person name="Ribeiro B."/>
            <person name="Bergier I."/>
            <person name="Seligmann H."/>
            <person name="Ghigo E."/>
            <person name="Colson P."/>
            <person name="Levasseur A."/>
            <person name="Kroemer G."/>
            <person name="Raoult D."/>
            <person name="La Scola B."/>
        </authorList>
    </citation>
    <scope>NUCLEOTIDE SEQUENCE [LARGE SCALE GENOMIC DNA]</scope>
    <source>
        <strain evidence="1">Soda lake</strain>
    </source>
</reference>
<accession>A0A6N1NXT7</accession>
<dbReference type="GeneID" id="80518389"/>